<keyword evidence="2" id="KW-0812">Transmembrane</keyword>
<keyword evidence="2" id="KW-1133">Transmembrane helix</keyword>
<evidence type="ECO:0000313" key="3">
    <source>
        <dbReference type="EMBL" id="CAJ0593716.1"/>
    </source>
</evidence>
<accession>A0AA36DVT2</accession>
<feature type="compositionally biased region" description="Basic and acidic residues" evidence="1">
    <location>
        <begin position="79"/>
        <end position="112"/>
    </location>
</feature>
<sequence>MDKSKSKTDSTNKSRTPENKLLGDKYGVSGRVPDERRRKEQERTKYEIMKDPRPAIAHMRTHKLRWKDGVLKEASSSSKSEEKSKDVYKSKDSEKSKDEKRKNNGFDSKKLEESEEESTFSEMFPPAIVISFCIPAIFILYYLYIS</sequence>
<gene>
    <name evidence="3" type="ORF">CYNAS_LOCUS5699</name>
</gene>
<evidence type="ECO:0000313" key="4">
    <source>
        <dbReference type="Proteomes" id="UP001176961"/>
    </source>
</evidence>
<evidence type="ECO:0000256" key="2">
    <source>
        <dbReference type="SAM" id="Phobius"/>
    </source>
</evidence>
<keyword evidence="2" id="KW-0472">Membrane</keyword>
<keyword evidence="4" id="KW-1185">Reference proteome</keyword>
<dbReference type="EMBL" id="CATQJL010000112">
    <property type="protein sequence ID" value="CAJ0593716.1"/>
    <property type="molecule type" value="Genomic_DNA"/>
</dbReference>
<organism evidence="3 4">
    <name type="scientific">Cylicocyclus nassatus</name>
    <name type="common">Nematode worm</name>
    <dbReference type="NCBI Taxonomy" id="53992"/>
    <lineage>
        <taxon>Eukaryota</taxon>
        <taxon>Metazoa</taxon>
        <taxon>Ecdysozoa</taxon>
        <taxon>Nematoda</taxon>
        <taxon>Chromadorea</taxon>
        <taxon>Rhabditida</taxon>
        <taxon>Rhabditina</taxon>
        <taxon>Rhabditomorpha</taxon>
        <taxon>Strongyloidea</taxon>
        <taxon>Strongylidae</taxon>
        <taxon>Cylicocyclus</taxon>
    </lineage>
</organism>
<feature type="transmembrane region" description="Helical" evidence="2">
    <location>
        <begin position="123"/>
        <end position="144"/>
    </location>
</feature>
<comment type="caution">
    <text evidence="3">The sequence shown here is derived from an EMBL/GenBank/DDBJ whole genome shotgun (WGS) entry which is preliminary data.</text>
</comment>
<dbReference type="AlphaFoldDB" id="A0AA36DVT2"/>
<reference evidence="3" key="1">
    <citation type="submission" date="2023-07" db="EMBL/GenBank/DDBJ databases">
        <authorList>
            <consortium name="CYATHOMIX"/>
        </authorList>
    </citation>
    <scope>NUCLEOTIDE SEQUENCE</scope>
    <source>
        <strain evidence="3">N/A</strain>
    </source>
</reference>
<feature type="compositionally biased region" description="Basic and acidic residues" evidence="1">
    <location>
        <begin position="1"/>
        <end position="23"/>
    </location>
</feature>
<proteinExistence type="predicted"/>
<feature type="compositionally biased region" description="Basic and acidic residues" evidence="1">
    <location>
        <begin position="32"/>
        <end position="53"/>
    </location>
</feature>
<protein>
    <submittedName>
        <fullName evidence="3">Uncharacterized protein</fullName>
    </submittedName>
</protein>
<feature type="region of interest" description="Disordered" evidence="1">
    <location>
        <begin position="1"/>
        <end position="121"/>
    </location>
</feature>
<name>A0AA36DVT2_CYLNA</name>
<dbReference type="Proteomes" id="UP001176961">
    <property type="component" value="Unassembled WGS sequence"/>
</dbReference>
<evidence type="ECO:0000256" key="1">
    <source>
        <dbReference type="SAM" id="MobiDB-lite"/>
    </source>
</evidence>